<proteinExistence type="inferred from homology"/>
<evidence type="ECO:0000256" key="2">
    <source>
        <dbReference type="ARBA" id="ARBA00022679"/>
    </source>
</evidence>
<dbReference type="EMBL" id="WPHG01000002">
    <property type="protein sequence ID" value="MVA97421.1"/>
    <property type="molecule type" value="Genomic_DNA"/>
</dbReference>
<dbReference type="CDD" id="cd07805">
    <property type="entry name" value="ASKHA_NBD_FGGY_CvXK-like"/>
    <property type="match status" value="1"/>
</dbReference>
<dbReference type="GO" id="GO:0016301">
    <property type="term" value="F:kinase activity"/>
    <property type="evidence" value="ECO:0007669"/>
    <property type="project" value="UniProtKB-KW"/>
</dbReference>
<dbReference type="GO" id="GO:0005975">
    <property type="term" value="P:carbohydrate metabolic process"/>
    <property type="evidence" value="ECO:0007669"/>
    <property type="project" value="InterPro"/>
</dbReference>
<accession>A0A844QHJ1</accession>
<dbReference type="Pfam" id="PF00370">
    <property type="entry name" value="FGGY_N"/>
    <property type="match status" value="1"/>
</dbReference>
<keyword evidence="2" id="KW-0808">Transferase</keyword>
<reference evidence="6 7" key="1">
    <citation type="submission" date="2019-12" db="EMBL/GenBank/DDBJ databases">
        <title>Nitratireductor arenosus sp. nov., Isolated from sea sand, Jeju island, South Korea.</title>
        <authorList>
            <person name="Kim W."/>
        </authorList>
    </citation>
    <scope>NUCLEOTIDE SEQUENCE [LARGE SCALE GENOMIC DNA]</scope>
    <source>
        <strain evidence="6 7">CAU 1489</strain>
    </source>
</reference>
<evidence type="ECO:0000256" key="3">
    <source>
        <dbReference type="ARBA" id="ARBA00022777"/>
    </source>
</evidence>
<dbReference type="PANTHER" id="PTHR43095">
    <property type="entry name" value="SUGAR KINASE"/>
    <property type="match status" value="1"/>
</dbReference>
<dbReference type="Proteomes" id="UP000463224">
    <property type="component" value="Unassembled WGS sequence"/>
</dbReference>
<gene>
    <name evidence="6" type="ORF">GN330_09185</name>
</gene>
<feature type="domain" description="Carbohydrate kinase FGGY C-terminal" evidence="5">
    <location>
        <begin position="255"/>
        <end position="430"/>
    </location>
</feature>
<dbReference type="InterPro" id="IPR018484">
    <property type="entry name" value="FGGY_N"/>
</dbReference>
<sequence length="501" mass="53038">MERGLLAVDAGSSALKAVLFDASGMVVEAASHPLRTISDATGRSEQDAEDWWRALGAAVSALDQRQRITALVLTGSMQNLIVAAPDGRPLAPAILYSDRRLASFETAAVYKKLPPDYALRCGNHPDPAHTIVKLIARDRHLPTGTLAGDVRLLFGAKDALALRLTGRAAIDPTTASTTGLMDIHSRRWDTALLDCADLAPRMLPDILPADAVVGTLLPAPAAELGLAPGLPVYNGAGDAAAATWGALADRPGTAYAYIGTTGWVAATLPLADAAPPRDIYTLADPVHADRAIVISPFLTAGAALDWVCDIAGADHDTLLERATEEDASPPEALFLPYLSGERGPFEDGAVRGGFLGLDRSQRSSALAYAAMEGIAFAIRHNLDTAGLPPSPLTIIGGGARHALQRQLLADSLARPVMVPSGSREMTAFGLLRMVAGPLGLALADHRRLAPAETVPPRPERAERGERRYRTYLGLSRFARDIAPALRPAGRFDQEHDHRRTG</sequence>
<dbReference type="AlphaFoldDB" id="A0A844QHJ1"/>
<feature type="domain" description="Carbohydrate kinase FGGY N-terminal" evidence="4">
    <location>
        <begin position="6"/>
        <end position="244"/>
    </location>
</feature>
<evidence type="ECO:0000259" key="5">
    <source>
        <dbReference type="Pfam" id="PF02782"/>
    </source>
</evidence>
<dbReference type="InterPro" id="IPR050406">
    <property type="entry name" value="FGGY_Carb_Kinase"/>
</dbReference>
<dbReference type="InterPro" id="IPR018485">
    <property type="entry name" value="FGGY_C"/>
</dbReference>
<evidence type="ECO:0000256" key="1">
    <source>
        <dbReference type="ARBA" id="ARBA00009156"/>
    </source>
</evidence>
<dbReference type="SUPFAM" id="SSF53067">
    <property type="entry name" value="Actin-like ATPase domain"/>
    <property type="match status" value="2"/>
</dbReference>
<comment type="similarity">
    <text evidence="1">Belongs to the FGGY kinase family.</text>
</comment>
<evidence type="ECO:0000313" key="6">
    <source>
        <dbReference type="EMBL" id="MVA97421.1"/>
    </source>
</evidence>
<dbReference type="Gene3D" id="3.30.420.40">
    <property type="match status" value="2"/>
</dbReference>
<evidence type="ECO:0000313" key="7">
    <source>
        <dbReference type="Proteomes" id="UP000463224"/>
    </source>
</evidence>
<name>A0A844QHJ1_9HYPH</name>
<keyword evidence="7" id="KW-1185">Reference proteome</keyword>
<protein>
    <submittedName>
        <fullName evidence="6">Xylulose kinase</fullName>
    </submittedName>
</protein>
<keyword evidence="3 6" id="KW-0418">Kinase</keyword>
<dbReference type="PIRSF" id="PIRSF000538">
    <property type="entry name" value="GlpK"/>
    <property type="match status" value="1"/>
</dbReference>
<dbReference type="Pfam" id="PF02782">
    <property type="entry name" value="FGGY_C"/>
    <property type="match status" value="1"/>
</dbReference>
<comment type="caution">
    <text evidence="6">The sequence shown here is derived from an EMBL/GenBank/DDBJ whole genome shotgun (WGS) entry which is preliminary data.</text>
</comment>
<dbReference type="PANTHER" id="PTHR43095:SF5">
    <property type="entry name" value="XYLULOSE KINASE"/>
    <property type="match status" value="1"/>
</dbReference>
<dbReference type="InterPro" id="IPR000577">
    <property type="entry name" value="Carb_kinase_FGGY"/>
</dbReference>
<organism evidence="6 7">
    <name type="scientific">Nitratireductor arenosus</name>
    <dbReference type="NCBI Taxonomy" id="2682096"/>
    <lineage>
        <taxon>Bacteria</taxon>
        <taxon>Pseudomonadati</taxon>
        <taxon>Pseudomonadota</taxon>
        <taxon>Alphaproteobacteria</taxon>
        <taxon>Hyphomicrobiales</taxon>
        <taxon>Phyllobacteriaceae</taxon>
        <taxon>Nitratireductor</taxon>
    </lineage>
</organism>
<dbReference type="InterPro" id="IPR043129">
    <property type="entry name" value="ATPase_NBD"/>
</dbReference>
<evidence type="ECO:0000259" key="4">
    <source>
        <dbReference type="Pfam" id="PF00370"/>
    </source>
</evidence>